<dbReference type="Proteomes" id="UP000298652">
    <property type="component" value="Chromosome 1"/>
</dbReference>
<feature type="compositionally biased region" description="Polar residues" evidence="1">
    <location>
        <begin position="95"/>
        <end position="105"/>
    </location>
</feature>
<evidence type="ECO:0000313" key="2">
    <source>
        <dbReference type="EMBL" id="TKW39210.1"/>
    </source>
</evidence>
<dbReference type="EMBL" id="CM016552">
    <property type="protein sequence ID" value="TKW39210.1"/>
    <property type="molecule type" value="Genomic_DNA"/>
</dbReference>
<evidence type="ECO:0000256" key="1">
    <source>
        <dbReference type="SAM" id="MobiDB-lite"/>
    </source>
</evidence>
<accession>A0A4U6W958</accession>
<dbReference type="Gramene" id="TKW39210">
    <property type="protein sequence ID" value="TKW39210"/>
    <property type="gene ID" value="SEVIR_1G163466v2"/>
</dbReference>
<name>A0A4U6W958_SETVI</name>
<sequence length="231" mass="24738">MSGESSSPPAQARPPPSPRVPSSKEEKLVGAVERAIERIYEAKRAANLSPWRRLFGKAIKQIKNGPAASKSVARPGTKQDERERAKKGAGVPAGVSSSVHRQLSEASGEGDGEQVEQAAALEKPVYAAMMKSALARIQVGDAGEAEVFAEMEQALKGLMDVSFKAKDPVVPAEFVSKWSRGSESWSQMDIIADPHILTSGHSVDTDSPTSCPLRMLANVYSQFQITSSMMS</sequence>
<dbReference type="AlphaFoldDB" id="A0A4U6W958"/>
<evidence type="ECO:0000313" key="3">
    <source>
        <dbReference type="Proteomes" id="UP000298652"/>
    </source>
</evidence>
<keyword evidence="3" id="KW-1185">Reference proteome</keyword>
<feature type="region of interest" description="Disordered" evidence="1">
    <location>
        <begin position="1"/>
        <end position="26"/>
    </location>
</feature>
<protein>
    <submittedName>
        <fullName evidence="2">Uncharacterized protein</fullName>
    </submittedName>
</protein>
<feature type="compositionally biased region" description="Low complexity" evidence="1">
    <location>
        <begin position="1"/>
        <end position="10"/>
    </location>
</feature>
<organism evidence="2 3">
    <name type="scientific">Setaria viridis</name>
    <name type="common">Green bristlegrass</name>
    <name type="synonym">Setaria italica subsp. viridis</name>
    <dbReference type="NCBI Taxonomy" id="4556"/>
    <lineage>
        <taxon>Eukaryota</taxon>
        <taxon>Viridiplantae</taxon>
        <taxon>Streptophyta</taxon>
        <taxon>Embryophyta</taxon>
        <taxon>Tracheophyta</taxon>
        <taxon>Spermatophyta</taxon>
        <taxon>Magnoliopsida</taxon>
        <taxon>Liliopsida</taxon>
        <taxon>Poales</taxon>
        <taxon>Poaceae</taxon>
        <taxon>PACMAD clade</taxon>
        <taxon>Panicoideae</taxon>
        <taxon>Panicodae</taxon>
        <taxon>Paniceae</taxon>
        <taxon>Cenchrinae</taxon>
        <taxon>Setaria</taxon>
    </lineage>
</organism>
<gene>
    <name evidence="2" type="ORF">SEVIR_1G163466v2</name>
</gene>
<feature type="region of interest" description="Disordered" evidence="1">
    <location>
        <begin position="64"/>
        <end position="116"/>
    </location>
</feature>
<reference evidence="2" key="1">
    <citation type="submission" date="2019-03" db="EMBL/GenBank/DDBJ databases">
        <title>WGS assembly of Setaria viridis.</title>
        <authorList>
            <person name="Huang P."/>
            <person name="Jenkins J."/>
            <person name="Grimwood J."/>
            <person name="Barry K."/>
            <person name="Healey A."/>
            <person name="Mamidi S."/>
            <person name="Sreedasyam A."/>
            <person name="Shu S."/>
            <person name="Feldman M."/>
            <person name="Wu J."/>
            <person name="Yu Y."/>
            <person name="Chen C."/>
            <person name="Johnson J."/>
            <person name="Rokhsar D."/>
            <person name="Baxter I."/>
            <person name="Schmutz J."/>
            <person name="Brutnell T."/>
            <person name="Kellogg E."/>
        </authorList>
    </citation>
    <scope>NUCLEOTIDE SEQUENCE [LARGE SCALE GENOMIC DNA]</scope>
</reference>
<feature type="compositionally biased region" description="Basic and acidic residues" evidence="1">
    <location>
        <begin position="77"/>
        <end position="86"/>
    </location>
</feature>
<proteinExistence type="predicted"/>